<evidence type="ECO:0000256" key="1">
    <source>
        <dbReference type="SAM" id="MobiDB-lite"/>
    </source>
</evidence>
<evidence type="ECO:0000313" key="2">
    <source>
        <dbReference type="EMBL" id="CAG5076427.1"/>
    </source>
</evidence>
<dbReference type="EMBL" id="OU015568">
    <property type="protein sequence ID" value="CAG5076427.1"/>
    <property type="molecule type" value="Genomic_DNA"/>
</dbReference>
<protein>
    <submittedName>
        <fullName evidence="2">Oidioi.mRNA.OKI2018_I69.PAR.g8458.t1.cds</fullName>
    </submittedName>
</protein>
<dbReference type="Proteomes" id="UP001158576">
    <property type="component" value="Chromosome PAR"/>
</dbReference>
<reference evidence="2 3" key="1">
    <citation type="submission" date="2021-04" db="EMBL/GenBank/DDBJ databases">
        <authorList>
            <person name="Bliznina A."/>
        </authorList>
    </citation>
    <scope>NUCLEOTIDE SEQUENCE [LARGE SCALE GENOMIC DNA]</scope>
</reference>
<accession>A0ABN7RJJ8</accession>
<organism evidence="2 3">
    <name type="scientific">Oikopleura dioica</name>
    <name type="common">Tunicate</name>
    <dbReference type="NCBI Taxonomy" id="34765"/>
    <lineage>
        <taxon>Eukaryota</taxon>
        <taxon>Metazoa</taxon>
        <taxon>Chordata</taxon>
        <taxon>Tunicata</taxon>
        <taxon>Appendicularia</taxon>
        <taxon>Copelata</taxon>
        <taxon>Oikopleuridae</taxon>
        <taxon>Oikopleura</taxon>
    </lineage>
</organism>
<sequence>MARVRRNVRWLKKYLKKTENEKRVEAKPVKLSFTIQKAPERKKIEIEPPKPKKTEQTKDVEERKTVEVPKEFQKIAKKFGLPEDHLEFFYEHRDSFNWEMKKEFVVHCSERGCKLIVNEARGCLNEHMISVHDYKDIPCEPAKAAQNRAQHLEPCFTAIIQSGGNYNLKYSAQ</sequence>
<gene>
    <name evidence="2" type="ORF">OKIOD_LOCUS16</name>
</gene>
<keyword evidence="3" id="KW-1185">Reference proteome</keyword>
<proteinExistence type="predicted"/>
<evidence type="ECO:0000313" key="3">
    <source>
        <dbReference type="Proteomes" id="UP001158576"/>
    </source>
</evidence>
<name>A0ABN7RJJ8_OIKDI</name>
<feature type="region of interest" description="Disordered" evidence="1">
    <location>
        <begin position="40"/>
        <end position="63"/>
    </location>
</feature>